<reference evidence="9" key="1">
    <citation type="journal article" date="2019" name="Int. J. Syst. Evol. Microbiol.">
        <title>The Global Catalogue of Microorganisms (GCM) 10K type strain sequencing project: providing services to taxonomists for standard genome sequencing and annotation.</title>
        <authorList>
            <consortium name="The Broad Institute Genomics Platform"/>
            <consortium name="The Broad Institute Genome Sequencing Center for Infectious Disease"/>
            <person name="Wu L."/>
            <person name="Ma J."/>
        </authorList>
    </citation>
    <scope>NUCLEOTIDE SEQUENCE [LARGE SCALE GENOMIC DNA]</scope>
    <source>
        <strain evidence="9">JCM 18657</strain>
    </source>
</reference>
<feature type="modified residue" description="4-aspartylphosphate" evidence="4">
    <location>
        <position position="55"/>
    </location>
</feature>
<evidence type="ECO:0000259" key="6">
    <source>
        <dbReference type="PROSITE" id="PS01124"/>
    </source>
</evidence>
<feature type="domain" description="Response regulatory" evidence="7">
    <location>
        <begin position="3"/>
        <end position="120"/>
    </location>
</feature>
<evidence type="ECO:0000256" key="1">
    <source>
        <dbReference type="ARBA" id="ARBA00023015"/>
    </source>
</evidence>
<dbReference type="CDD" id="cd17536">
    <property type="entry name" value="REC_YesN-like"/>
    <property type="match status" value="1"/>
</dbReference>
<dbReference type="RefSeq" id="WP_138788074.1">
    <property type="nucleotide sequence ID" value="NZ_JBHTGQ010000023.1"/>
</dbReference>
<dbReference type="PROSITE" id="PS01124">
    <property type="entry name" value="HTH_ARAC_FAMILY_2"/>
    <property type="match status" value="1"/>
</dbReference>
<dbReference type="PANTHER" id="PTHR43280">
    <property type="entry name" value="ARAC-FAMILY TRANSCRIPTIONAL REGULATOR"/>
    <property type="match status" value="1"/>
</dbReference>
<dbReference type="PROSITE" id="PS50110">
    <property type="entry name" value="RESPONSE_REGULATORY"/>
    <property type="match status" value="1"/>
</dbReference>
<dbReference type="SUPFAM" id="SSF52172">
    <property type="entry name" value="CheY-like"/>
    <property type="match status" value="1"/>
</dbReference>
<dbReference type="InterPro" id="IPR018062">
    <property type="entry name" value="HTH_AraC-typ_CS"/>
</dbReference>
<keyword evidence="2" id="KW-0238">DNA-binding</keyword>
<evidence type="ECO:0000259" key="7">
    <source>
        <dbReference type="PROSITE" id="PS50110"/>
    </source>
</evidence>
<keyword evidence="4" id="KW-0597">Phosphoprotein</keyword>
<accession>A0ABW2V6A1</accession>
<evidence type="ECO:0000313" key="8">
    <source>
        <dbReference type="EMBL" id="MFC7750306.1"/>
    </source>
</evidence>
<evidence type="ECO:0000256" key="2">
    <source>
        <dbReference type="ARBA" id="ARBA00023125"/>
    </source>
</evidence>
<dbReference type="SMART" id="SM00448">
    <property type="entry name" value="REC"/>
    <property type="match status" value="1"/>
</dbReference>
<evidence type="ECO:0000256" key="5">
    <source>
        <dbReference type="SAM" id="MobiDB-lite"/>
    </source>
</evidence>
<dbReference type="InterPro" id="IPR011006">
    <property type="entry name" value="CheY-like_superfamily"/>
</dbReference>
<gene>
    <name evidence="8" type="ORF">ACFQWB_10245</name>
</gene>
<dbReference type="InterPro" id="IPR018060">
    <property type="entry name" value="HTH_AraC"/>
</dbReference>
<dbReference type="SUPFAM" id="SSF46689">
    <property type="entry name" value="Homeodomain-like"/>
    <property type="match status" value="2"/>
</dbReference>
<organism evidence="8 9">
    <name type="scientific">Paenibacillus thermoaerophilus</name>
    <dbReference type="NCBI Taxonomy" id="1215385"/>
    <lineage>
        <taxon>Bacteria</taxon>
        <taxon>Bacillati</taxon>
        <taxon>Bacillota</taxon>
        <taxon>Bacilli</taxon>
        <taxon>Bacillales</taxon>
        <taxon>Paenibacillaceae</taxon>
        <taxon>Paenibacillus</taxon>
    </lineage>
</organism>
<feature type="region of interest" description="Disordered" evidence="5">
    <location>
        <begin position="130"/>
        <end position="151"/>
    </location>
</feature>
<name>A0ABW2V6A1_9BACL</name>
<evidence type="ECO:0000313" key="9">
    <source>
        <dbReference type="Proteomes" id="UP001596528"/>
    </source>
</evidence>
<dbReference type="InterPro" id="IPR001789">
    <property type="entry name" value="Sig_transdc_resp-reg_receiver"/>
</dbReference>
<feature type="domain" description="HTH araC/xylS-type" evidence="6">
    <location>
        <begin position="157"/>
        <end position="255"/>
    </location>
</feature>
<dbReference type="EMBL" id="JBHTGQ010000023">
    <property type="protein sequence ID" value="MFC7750306.1"/>
    <property type="molecule type" value="Genomic_DNA"/>
</dbReference>
<dbReference type="Pfam" id="PF00072">
    <property type="entry name" value="Response_reg"/>
    <property type="match status" value="1"/>
</dbReference>
<keyword evidence="9" id="KW-1185">Reference proteome</keyword>
<dbReference type="InterPro" id="IPR020449">
    <property type="entry name" value="Tscrpt_reg_AraC-type_HTH"/>
</dbReference>
<proteinExistence type="predicted"/>
<protein>
    <submittedName>
        <fullName evidence="8">Response regulator</fullName>
    </submittedName>
</protein>
<dbReference type="SMART" id="SM00342">
    <property type="entry name" value="HTH_ARAC"/>
    <property type="match status" value="1"/>
</dbReference>
<keyword evidence="1" id="KW-0805">Transcription regulation</keyword>
<sequence>MYHLLLVEDEDVIRRGIRSLVAQVSKEFVVAGEAAHGREALDYLDRELPDAVLTDIRMREMDGLQLIGKIRERYADIPIAVISGYGDFSYAQQAMRYGVTDYLLKPIDRVDLATALQKIQTVVERQKAQPYVAGPDTAAKPDSGDSPGSGVTRRLIRKVQQYIHAHPEGDLRLRVLADLAHVNPAYLSQLFKAETNMNVSDYIAAVRMERAKYLLGHTELRVYDVARLSGYQSPKHFMLVFKQQVGCTPSEYRERADSKHKF</sequence>
<evidence type="ECO:0000256" key="4">
    <source>
        <dbReference type="PROSITE-ProRule" id="PRU00169"/>
    </source>
</evidence>
<dbReference type="PRINTS" id="PR00032">
    <property type="entry name" value="HTHARAC"/>
</dbReference>
<keyword evidence="3" id="KW-0804">Transcription</keyword>
<dbReference type="Proteomes" id="UP001596528">
    <property type="component" value="Unassembled WGS sequence"/>
</dbReference>
<dbReference type="Pfam" id="PF12833">
    <property type="entry name" value="HTH_18"/>
    <property type="match status" value="1"/>
</dbReference>
<dbReference type="PANTHER" id="PTHR43280:SF2">
    <property type="entry name" value="HTH-TYPE TRANSCRIPTIONAL REGULATOR EXSA"/>
    <property type="match status" value="1"/>
</dbReference>
<dbReference type="Gene3D" id="1.10.10.60">
    <property type="entry name" value="Homeodomain-like"/>
    <property type="match status" value="2"/>
</dbReference>
<dbReference type="PROSITE" id="PS00041">
    <property type="entry name" value="HTH_ARAC_FAMILY_1"/>
    <property type="match status" value="1"/>
</dbReference>
<dbReference type="Gene3D" id="3.40.50.2300">
    <property type="match status" value="1"/>
</dbReference>
<comment type="caution">
    <text evidence="8">The sequence shown here is derived from an EMBL/GenBank/DDBJ whole genome shotgun (WGS) entry which is preliminary data.</text>
</comment>
<dbReference type="InterPro" id="IPR009057">
    <property type="entry name" value="Homeodomain-like_sf"/>
</dbReference>
<evidence type="ECO:0000256" key="3">
    <source>
        <dbReference type="ARBA" id="ARBA00023163"/>
    </source>
</evidence>